<proteinExistence type="predicted"/>
<dbReference type="AlphaFoldDB" id="A0A1W0X599"/>
<feature type="compositionally biased region" description="Basic residues" evidence="1">
    <location>
        <begin position="74"/>
        <end position="86"/>
    </location>
</feature>
<evidence type="ECO:0000313" key="4">
    <source>
        <dbReference type="Proteomes" id="UP000192578"/>
    </source>
</evidence>
<feature type="compositionally biased region" description="Low complexity" evidence="1">
    <location>
        <begin position="52"/>
        <end position="63"/>
    </location>
</feature>
<protein>
    <recommendedName>
        <fullName evidence="2">UEV domain-containing protein</fullName>
    </recommendedName>
</protein>
<dbReference type="GO" id="GO:0043130">
    <property type="term" value="F:ubiquitin binding"/>
    <property type="evidence" value="ECO:0007669"/>
    <property type="project" value="TreeGrafter"/>
</dbReference>
<keyword evidence="4" id="KW-1185">Reference proteome</keyword>
<feature type="region of interest" description="Disordered" evidence="1">
    <location>
        <begin position="1"/>
        <end position="106"/>
    </location>
</feature>
<sequence length="263" mass="29542">MDRTDTTGRGPDGRTENGRTTERTDDGNGRTTERTDDGTDGRGNGRRRTDGRNGQTTDNGRTTTTDDDTDGRRTNGRRRTGRRRQRNGTEDDGQIERENGQHSSSLAVEKFSAQAEAGEMLLAENGKPTRWKNRPEEPALGSDKSANSYTLERFLTKSLHSRDSRERRGKMAVVTLKTLQTQLNTKCRSPEITAKDVFKVISYYPDLRPTMAQYGASYNIPVEIWIMDSHPYNPPLCYVKPTPDMRSSITVTSTRTAECICLI</sequence>
<feature type="region of interest" description="Disordered" evidence="1">
    <location>
        <begin position="125"/>
        <end position="145"/>
    </location>
</feature>
<dbReference type="Gene3D" id="3.10.110.10">
    <property type="entry name" value="Ubiquitin Conjugating Enzyme"/>
    <property type="match status" value="2"/>
</dbReference>
<dbReference type="GO" id="GO:0000813">
    <property type="term" value="C:ESCRT I complex"/>
    <property type="evidence" value="ECO:0007669"/>
    <property type="project" value="TreeGrafter"/>
</dbReference>
<dbReference type="GO" id="GO:0015031">
    <property type="term" value="P:protein transport"/>
    <property type="evidence" value="ECO:0007669"/>
    <property type="project" value="InterPro"/>
</dbReference>
<reference evidence="4" key="1">
    <citation type="submission" date="2017-01" db="EMBL/GenBank/DDBJ databases">
        <title>Comparative genomics of anhydrobiosis in the tardigrade Hypsibius dujardini.</title>
        <authorList>
            <person name="Yoshida Y."/>
            <person name="Koutsovoulos G."/>
            <person name="Laetsch D."/>
            <person name="Stevens L."/>
            <person name="Kumar S."/>
            <person name="Horikawa D."/>
            <person name="Ishino K."/>
            <person name="Komine S."/>
            <person name="Tomita M."/>
            <person name="Blaxter M."/>
            <person name="Arakawa K."/>
        </authorList>
    </citation>
    <scope>NUCLEOTIDE SEQUENCE [LARGE SCALE GENOMIC DNA]</scope>
    <source>
        <strain evidence="4">Z151</strain>
    </source>
</reference>
<dbReference type="InterPro" id="IPR052070">
    <property type="entry name" value="ESCRT-I_UEV_domain"/>
</dbReference>
<feature type="domain" description="UEV" evidence="2">
    <location>
        <begin position="212"/>
        <end position="249"/>
    </location>
</feature>
<dbReference type="PANTHER" id="PTHR23306">
    <property type="entry name" value="TUMOR SUSCEPTIBILITY GENE 101 PROTEIN-RELATED"/>
    <property type="match status" value="1"/>
</dbReference>
<gene>
    <name evidence="3" type="ORF">BV898_03685</name>
</gene>
<feature type="compositionally biased region" description="Basic and acidic residues" evidence="1">
    <location>
        <begin position="1"/>
        <end position="40"/>
    </location>
</feature>
<evidence type="ECO:0000256" key="1">
    <source>
        <dbReference type="SAM" id="MobiDB-lite"/>
    </source>
</evidence>
<comment type="caution">
    <text evidence="3">The sequence shown here is derived from an EMBL/GenBank/DDBJ whole genome shotgun (WGS) entry which is preliminary data.</text>
</comment>
<dbReference type="SUPFAM" id="SSF54495">
    <property type="entry name" value="UBC-like"/>
    <property type="match status" value="1"/>
</dbReference>
<evidence type="ECO:0000259" key="2">
    <source>
        <dbReference type="Pfam" id="PF05743"/>
    </source>
</evidence>
<name>A0A1W0X599_HYPEX</name>
<organism evidence="3 4">
    <name type="scientific">Hypsibius exemplaris</name>
    <name type="common">Freshwater tardigrade</name>
    <dbReference type="NCBI Taxonomy" id="2072580"/>
    <lineage>
        <taxon>Eukaryota</taxon>
        <taxon>Metazoa</taxon>
        <taxon>Ecdysozoa</taxon>
        <taxon>Tardigrada</taxon>
        <taxon>Eutardigrada</taxon>
        <taxon>Parachela</taxon>
        <taxon>Hypsibioidea</taxon>
        <taxon>Hypsibiidae</taxon>
        <taxon>Hypsibius</taxon>
    </lineage>
</organism>
<dbReference type="InterPro" id="IPR008883">
    <property type="entry name" value="UEV_N"/>
</dbReference>
<dbReference type="Pfam" id="PF05743">
    <property type="entry name" value="UEV"/>
    <property type="match status" value="1"/>
</dbReference>
<dbReference type="EMBL" id="MTYJ01000017">
    <property type="protein sequence ID" value="OQV22511.1"/>
    <property type="molecule type" value="Genomic_DNA"/>
</dbReference>
<dbReference type="PANTHER" id="PTHR23306:SF3">
    <property type="entry name" value="TUMOR SUPPRESSOR PROTEIN 101"/>
    <property type="match status" value="1"/>
</dbReference>
<dbReference type="OrthoDB" id="306304at2759"/>
<evidence type="ECO:0000313" key="3">
    <source>
        <dbReference type="EMBL" id="OQV22511.1"/>
    </source>
</evidence>
<accession>A0A1W0X599</accession>
<dbReference type="CDD" id="cd11685">
    <property type="entry name" value="UEV_TSG101-like"/>
    <property type="match status" value="1"/>
</dbReference>
<dbReference type="GO" id="GO:0008333">
    <property type="term" value="P:endosome to lysosome transport"/>
    <property type="evidence" value="ECO:0007669"/>
    <property type="project" value="TreeGrafter"/>
</dbReference>
<dbReference type="Proteomes" id="UP000192578">
    <property type="component" value="Unassembled WGS sequence"/>
</dbReference>
<dbReference type="InterPro" id="IPR016135">
    <property type="entry name" value="UBQ-conjugating_enzyme/RWD"/>
</dbReference>